<dbReference type="InterPro" id="IPR036396">
    <property type="entry name" value="Cyt_P450_sf"/>
</dbReference>
<accession>A0AAD4SZM0</accession>
<evidence type="ECO:0000256" key="1">
    <source>
        <dbReference type="ARBA" id="ARBA00010617"/>
    </source>
</evidence>
<dbReference type="GO" id="GO:0020037">
    <property type="term" value="F:heme binding"/>
    <property type="evidence" value="ECO:0007669"/>
    <property type="project" value="InterPro"/>
</dbReference>
<reference evidence="4" key="1">
    <citation type="submission" date="2022-04" db="EMBL/GenBank/DDBJ databases">
        <title>A functionally conserved STORR gene fusion in Papaver species that diverged 16.8 million years ago.</title>
        <authorList>
            <person name="Catania T."/>
        </authorList>
    </citation>
    <scope>NUCLEOTIDE SEQUENCE</scope>
    <source>
        <strain evidence="4">S-188037</strain>
    </source>
</reference>
<evidence type="ECO:0000256" key="2">
    <source>
        <dbReference type="ARBA" id="ARBA00022723"/>
    </source>
</evidence>
<keyword evidence="5" id="KW-1185">Reference proteome</keyword>
<dbReference type="EMBL" id="JAJJMB010007077">
    <property type="protein sequence ID" value="KAI3932327.1"/>
    <property type="molecule type" value="Genomic_DNA"/>
</dbReference>
<dbReference type="InterPro" id="IPR002401">
    <property type="entry name" value="Cyt_P450_E_grp-I"/>
</dbReference>
<dbReference type="GO" id="GO:0016705">
    <property type="term" value="F:oxidoreductase activity, acting on paired donors, with incorporation or reduction of molecular oxygen"/>
    <property type="evidence" value="ECO:0007669"/>
    <property type="project" value="InterPro"/>
</dbReference>
<sequence length="321" mass="36343">AKRVQSFDVARKEEIGFLIEKIKILSSKPGTVVDLTELLLNLANNLISRVAFGKSYEETDGTNRLGHLTRDVLTLLGAFSIGDLYPALGWIDGLSGLTRKMNKTHKEMDAFLDQVIKDHLNNKLGSSSDGHETIIDTLLRVQKDKTLSITLVRHNIKAIVMDLFIAGTDTISVVVEWAMVQLLMNPEMMNRAQEEVRRVVGDKSMTLRLHPPVPLLVPRESSEDTNINGFHIPAKTRVFVNSWAIQRDPRSWESPEEFLPERFINNHFGLVASELLLANLLFWFDWELPLDGSSKQILDMDEHFGLIVYKKNPTLIIPSLH</sequence>
<evidence type="ECO:0000313" key="4">
    <source>
        <dbReference type="EMBL" id="KAI3932327.1"/>
    </source>
</evidence>
<proteinExistence type="inferred from homology"/>
<protein>
    <submittedName>
        <fullName evidence="4">Uncharacterized protein</fullName>
    </submittedName>
</protein>
<organism evidence="4 5">
    <name type="scientific">Papaver atlanticum</name>
    <dbReference type="NCBI Taxonomy" id="357466"/>
    <lineage>
        <taxon>Eukaryota</taxon>
        <taxon>Viridiplantae</taxon>
        <taxon>Streptophyta</taxon>
        <taxon>Embryophyta</taxon>
        <taxon>Tracheophyta</taxon>
        <taxon>Spermatophyta</taxon>
        <taxon>Magnoliopsida</taxon>
        <taxon>Ranunculales</taxon>
        <taxon>Papaveraceae</taxon>
        <taxon>Papaveroideae</taxon>
        <taxon>Papaver</taxon>
    </lineage>
</organism>
<keyword evidence="3" id="KW-0408">Iron</keyword>
<dbReference type="InterPro" id="IPR001128">
    <property type="entry name" value="Cyt_P450"/>
</dbReference>
<dbReference type="GO" id="GO:0004497">
    <property type="term" value="F:monooxygenase activity"/>
    <property type="evidence" value="ECO:0007669"/>
    <property type="project" value="InterPro"/>
</dbReference>
<gene>
    <name evidence="4" type="ORF">MKW98_025047</name>
</gene>
<dbReference type="PRINTS" id="PR00463">
    <property type="entry name" value="EP450I"/>
</dbReference>
<dbReference type="PANTHER" id="PTHR47955:SF15">
    <property type="entry name" value="CYTOCHROME P450 71A2-LIKE"/>
    <property type="match status" value="1"/>
</dbReference>
<comment type="caution">
    <text evidence="4">The sequence shown here is derived from an EMBL/GenBank/DDBJ whole genome shotgun (WGS) entry which is preliminary data.</text>
</comment>
<evidence type="ECO:0000256" key="3">
    <source>
        <dbReference type="ARBA" id="ARBA00023004"/>
    </source>
</evidence>
<evidence type="ECO:0000313" key="5">
    <source>
        <dbReference type="Proteomes" id="UP001202328"/>
    </source>
</evidence>
<dbReference type="Gene3D" id="1.10.630.10">
    <property type="entry name" value="Cytochrome P450"/>
    <property type="match status" value="1"/>
</dbReference>
<dbReference type="PANTHER" id="PTHR47955">
    <property type="entry name" value="CYTOCHROME P450 FAMILY 71 PROTEIN"/>
    <property type="match status" value="1"/>
</dbReference>
<comment type="similarity">
    <text evidence="1">Belongs to the cytochrome P450 family.</text>
</comment>
<dbReference type="Proteomes" id="UP001202328">
    <property type="component" value="Unassembled WGS sequence"/>
</dbReference>
<dbReference type="GO" id="GO:0033075">
    <property type="term" value="P:isoquinoline alkaloid biosynthetic process"/>
    <property type="evidence" value="ECO:0007669"/>
    <property type="project" value="UniProtKB-ARBA"/>
</dbReference>
<dbReference type="GO" id="GO:0005506">
    <property type="term" value="F:iron ion binding"/>
    <property type="evidence" value="ECO:0007669"/>
    <property type="project" value="InterPro"/>
</dbReference>
<name>A0AAD4SZM0_9MAGN</name>
<feature type="non-terminal residue" evidence="4">
    <location>
        <position position="321"/>
    </location>
</feature>
<dbReference type="SUPFAM" id="SSF48264">
    <property type="entry name" value="Cytochrome P450"/>
    <property type="match status" value="1"/>
</dbReference>
<keyword evidence="2" id="KW-0479">Metal-binding</keyword>
<dbReference type="AlphaFoldDB" id="A0AAD4SZM0"/>
<dbReference type="Pfam" id="PF00067">
    <property type="entry name" value="p450"/>
    <property type="match status" value="1"/>
</dbReference>